<dbReference type="EMBL" id="PNBA02000014">
    <property type="protein sequence ID" value="KAG6400729.1"/>
    <property type="molecule type" value="Genomic_DNA"/>
</dbReference>
<sequence length="560" mass="62090">MFHDMQMRQAKYEKKMMGHKHEQEAFARQQTITNRNIDDSLANLAASLRTSRPQAIPQTRAPHETTGHTPRRLRLGSTAGSESVRREPTICTKTVAVFSQQPFSHSGRVMERAEQTRQGICWWCPEKHSRAHVCAKKFYALMGVDDEDEEIPVYDDTNVEDDGENMAICGDVSRVLVLYPKIKPRSICLHGRINGSSVFILIDGGSTHNFIQPTVAEKLSLPINVISPFRVFAGDGASLKCVFACFNTPVTLQGHRFEIDLFIHQVKGPDIILGVKWLQDLSDITKNFRNLTMKFGDPSLLVLFTRPAVAIIDTIRLENSLLDEMCELQKLVAEGHASTHISVQDGIIHFKRRMFLTRDSSAIPAILADSPSCGTPVALPPELLQGHPLDTPVRAVEERTMLVDGVSQVQCLVHWASDVNGAPSWESAAQLVKDFPHLRLEDKLFGALMEKLEVAANDKDINSLAVVPRMEYKTKALPYSPVCSASTILMVEGGDDIRLIGIGSNVCMPLPQQNFCCLFANVESWHMESIRVGLVGHMGMLKRDNPDGLNLSAGYGACLS</sequence>
<reference evidence="2" key="1">
    <citation type="submission" date="2018-01" db="EMBL/GenBank/DDBJ databases">
        <authorList>
            <person name="Mao J.F."/>
        </authorList>
    </citation>
    <scope>NUCLEOTIDE SEQUENCE</scope>
    <source>
        <strain evidence="2">Huo1</strain>
        <tissue evidence="2">Leaf</tissue>
    </source>
</reference>
<proteinExistence type="predicted"/>
<keyword evidence="3" id="KW-1185">Reference proteome</keyword>
<reference evidence="2" key="2">
    <citation type="submission" date="2020-08" db="EMBL/GenBank/DDBJ databases">
        <title>Plant Genome Project.</title>
        <authorList>
            <person name="Zhang R.-G."/>
        </authorList>
    </citation>
    <scope>NUCLEOTIDE SEQUENCE</scope>
    <source>
        <strain evidence="2">Huo1</strain>
        <tissue evidence="2">Leaf</tissue>
    </source>
</reference>
<evidence type="ECO:0000313" key="2">
    <source>
        <dbReference type="EMBL" id="KAG6400729.1"/>
    </source>
</evidence>
<gene>
    <name evidence="2" type="ORF">SASPL_137571</name>
</gene>
<dbReference type="Gene3D" id="2.40.70.10">
    <property type="entry name" value="Acid Proteases"/>
    <property type="match status" value="1"/>
</dbReference>
<dbReference type="Pfam" id="PF08284">
    <property type="entry name" value="RVP_2"/>
    <property type="match status" value="1"/>
</dbReference>
<name>A0A8X8WTW7_SALSN</name>
<evidence type="ECO:0000313" key="3">
    <source>
        <dbReference type="Proteomes" id="UP000298416"/>
    </source>
</evidence>
<dbReference type="SUPFAM" id="SSF50630">
    <property type="entry name" value="Acid proteases"/>
    <property type="match status" value="1"/>
</dbReference>
<accession>A0A8X8WTW7</accession>
<dbReference type="AlphaFoldDB" id="A0A8X8WTW7"/>
<protein>
    <submittedName>
        <fullName evidence="2">Uncharacterized protein</fullName>
    </submittedName>
</protein>
<evidence type="ECO:0000256" key="1">
    <source>
        <dbReference type="SAM" id="MobiDB-lite"/>
    </source>
</evidence>
<comment type="caution">
    <text evidence="2">The sequence shown here is derived from an EMBL/GenBank/DDBJ whole genome shotgun (WGS) entry which is preliminary data.</text>
</comment>
<dbReference type="InterPro" id="IPR021109">
    <property type="entry name" value="Peptidase_aspartic_dom_sf"/>
</dbReference>
<dbReference type="CDD" id="cd00303">
    <property type="entry name" value="retropepsin_like"/>
    <property type="match status" value="1"/>
</dbReference>
<dbReference type="Proteomes" id="UP000298416">
    <property type="component" value="Unassembled WGS sequence"/>
</dbReference>
<organism evidence="2">
    <name type="scientific">Salvia splendens</name>
    <name type="common">Scarlet sage</name>
    <dbReference type="NCBI Taxonomy" id="180675"/>
    <lineage>
        <taxon>Eukaryota</taxon>
        <taxon>Viridiplantae</taxon>
        <taxon>Streptophyta</taxon>
        <taxon>Embryophyta</taxon>
        <taxon>Tracheophyta</taxon>
        <taxon>Spermatophyta</taxon>
        <taxon>Magnoliopsida</taxon>
        <taxon>eudicotyledons</taxon>
        <taxon>Gunneridae</taxon>
        <taxon>Pentapetalae</taxon>
        <taxon>asterids</taxon>
        <taxon>lamiids</taxon>
        <taxon>Lamiales</taxon>
        <taxon>Lamiaceae</taxon>
        <taxon>Nepetoideae</taxon>
        <taxon>Mentheae</taxon>
        <taxon>Salviinae</taxon>
        <taxon>Salvia</taxon>
        <taxon>Salvia subgen. Calosphace</taxon>
        <taxon>core Calosphace</taxon>
    </lineage>
</organism>
<feature type="region of interest" description="Disordered" evidence="1">
    <location>
        <begin position="52"/>
        <end position="85"/>
    </location>
</feature>